<name>A0A2L2TW82_9HYPO</name>
<keyword evidence="3" id="KW-1185">Reference proteome</keyword>
<feature type="compositionally biased region" description="Basic residues" evidence="1">
    <location>
        <begin position="34"/>
        <end position="47"/>
    </location>
</feature>
<protein>
    <recommendedName>
        <fullName evidence="4">IBB domain-containing protein</fullName>
    </recommendedName>
</protein>
<feature type="compositionally biased region" description="Basic and acidic residues" evidence="1">
    <location>
        <begin position="19"/>
        <end position="33"/>
    </location>
</feature>
<reference evidence="3" key="1">
    <citation type="submission" date="2014-10" db="EMBL/GenBank/DDBJ databases">
        <authorList>
            <person name="King R."/>
        </authorList>
    </citation>
    <scope>NUCLEOTIDE SEQUENCE [LARGE SCALE GENOMIC DNA]</scope>
    <source>
        <strain evidence="3">A3/5</strain>
    </source>
</reference>
<evidence type="ECO:0000313" key="2">
    <source>
        <dbReference type="EMBL" id="CEI68706.1"/>
    </source>
</evidence>
<evidence type="ECO:0008006" key="4">
    <source>
        <dbReference type="Google" id="ProtNLM"/>
    </source>
</evidence>
<organism evidence="2 3">
    <name type="scientific">Fusarium venenatum</name>
    <dbReference type="NCBI Taxonomy" id="56646"/>
    <lineage>
        <taxon>Eukaryota</taxon>
        <taxon>Fungi</taxon>
        <taxon>Dikarya</taxon>
        <taxon>Ascomycota</taxon>
        <taxon>Pezizomycotina</taxon>
        <taxon>Sordariomycetes</taxon>
        <taxon>Hypocreomycetidae</taxon>
        <taxon>Hypocreales</taxon>
        <taxon>Nectriaceae</taxon>
        <taxon>Fusarium</taxon>
    </lineage>
</organism>
<feature type="region of interest" description="Disordered" evidence="1">
    <location>
        <begin position="1"/>
        <end position="62"/>
    </location>
</feature>
<sequence>MAGTSVDEAQNYCLKRRKRDDTASAQKQRELLNRRRKSASVRGRHKFGGKEEPKEGEEEREG</sequence>
<dbReference type="Proteomes" id="UP000245910">
    <property type="component" value="Chromosome III"/>
</dbReference>
<accession>A0A2L2TW82</accession>
<evidence type="ECO:0000256" key="1">
    <source>
        <dbReference type="SAM" id="MobiDB-lite"/>
    </source>
</evidence>
<dbReference type="AlphaFoldDB" id="A0A2L2TW82"/>
<evidence type="ECO:0000313" key="3">
    <source>
        <dbReference type="Proteomes" id="UP000245910"/>
    </source>
</evidence>
<proteinExistence type="predicted"/>
<dbReference type="EMBL" id="LN649231">
    <property type="protein sequence ID" value="CEI68706.1"/>
    <property type="molecule type" value="Genomic_DNA"/>
</dbReference>